<keyword evidence="2" id="KW-1185">Reference proteome</keyword>
<dbReference type="RefSeq" id="WP_284193407.1">
    <property type="nucleotide sequence ID" value="NZ_BSPW01000078.1"/>
</dbReference>
<reference evidence="2" key="1">
    <citation type="journal article" date="2019" name="Int. J. Syst. Evol. Microbiol.">
        <title>The Global Catalogue of Microorganisms (GCM) 10K type strain sequencing project: providing services to taxonomists for standard genome sequencing and annotation.</title>
        <authorList>
            <consortium name="The Broad Institute Genomics Platform"/>
            <consortium name="The Broad Institute Genome Sequencing Center for Infectious Disease"/>
            <person name="Wu L."/>
            <person name="Ma J."/>
        </authorList>
    </citation>
    <scope>NUCLEOTIDE SEQUENCE [LARGE SCALE GENOMIC DNA]</scope>
    <source>
        <strain evidence="2">NBRC 108723</strain>
    </source>
</reference>
<dbReference type="Proteomes" id="UP001157138">
    <property type="component" value="Unassembled WGS sequence"/>
</dbReference>
<dbReference type="EMBL" id="BSPW01000078">
    <property type="protein sequence ID" value="GLT19553.1"/>
    <property type="molecule type" value="Genomic_DNA"/>
</dbReference>
<organism evidence="1 2">
    <name type="scientific">Vibrio zhanjiangensis</name>
    <dbReference type="NCBI Taxonomy" id="1046128"/>
    <lineage>
        <taxon>Bacteria</taxon>
        <taxon>Pseudomonadati</taxon>
        <taxon>Pseudomonadota</taxon>
        <taxon>Gammaproteobacteria</taxon>
        <taxon>Vibrionales</taxon>
        <taxon>Vibrionaceae</taxon>
        <taxon>Vibrio</taxon>
    </lineage>
</organism>
<comment type="caution">
    <text evidence="1">The sequence shown here is derived from an EMBL/GenBank/DDBJ whole genome shotgun (WGS) entry which is preliminary data.</text>
</comment>
<evidence type="ECO:0000313" key="1">
    <source>
        <dbReference type="EMBL" id="GLT19553.1"/>
    </source>
</evidence>
<proteinExistence type="predicted"/>
<protein>
    <submittedName>
        <fullName evidence="1">Uncharacterized protein</fullName>
    </submittedName>
</protein>
<sequence>MKAFLQRWYQHYQDDKIARQKALLCQGAGMNAKDVNKAFAEMNNKKSWSQALSDGVDYASEQERIRRYYGH</sequence>
<name>A0ABQ6F230_9VIBR</name>
<accession>A0ABQ6F230</accession>
<gene>
    <name evidence="1" type="ORF">GCM10007938_33350</name>
</gene>
<evidence type="ECO:0000313" key="2">
    <source>
        <dbReference type="Proteomes" id="UP001157138"/>
    </source>
</evidence>